<keyword evidence="2" id="KW-0472">Membrane</keyword>
<accession>A0A8T0V2S0</accession>
<evidence type="ECO:0000256" key="1">
    <source>
        <dbReference type="SAM" id="MobiDB-lite"/>
    </source>
</evidence>
<feature type="transmembrane region" description="Helical" evidence="2">
    <location>
        <begin position="418"/>
        <end position="442"/>
    </location>
</feature>
<feature type="region of interest" description="Disordered" evidence="1">
    <location>
        <begin position="825"/>
        <end position="852"/>
    </location>
</feature>
<feature type="transmembrane region" description="Helical" evidence="2">
    <location>
        <begin position="65"/>
        <end position="84"/>
    </location>
</feature>
<dbReference type="InterPro" id="IPR025315">
    <property type="entry name" value="DUF4220"/>
</dbReference>
<evidence type="ECO:0000259" key="3">
    <source>
        <dbReference type="Pfam" id="PF13968"/>
    </source>
</evidence>
<dbReference type="Proteomes" id="UP000823388">
    <property type="component" value="Chromosome 3K"/>
</dbReference>
<protein>
    <recommendedName>
        <fullName evidence="3">DUF4220 domain-containing protein</fullName>
    </recommendedName>
</protein>
<proteinExistence type="predicted"/>
<dbReference type="AlphaFoldDB" id="A0A8T0V2S0"/>
<dbReference type="OrthoDB" id="635900at2759"/>
<gene>
    <name evidence="4" type="ORF">PVAP13_3KG467800</name>
</gene>
<organism evidence="4 5">
    <name type="scientific">Panicum virgatum</name>
    <name type="common">Blackwell switchgrass</name>
    <dbReference type="NCBI Taxonomy" id="38727"/>
    <lineage>
        <taxon>Eukaryota</taxon>
        <taxon>Viridiplantae</taxon>
        <taxon>Streptophyta</taxon>
        <taxon>Embryophyta</taxon>
        <taxon>Tracheophyta</taxon>
        <taxon>Spermatophyta</taxon>
        <taxon>Magnoliopsida</taxon>
        <taxon>Liliopsida</taxon>
        <taxon>Poales</taxon>
        <taxon>Poaceae</taxon>
        <taxon>PACMAD clade</taxon>
        <taxon>Panicoideae</taxon>
        <taxon>Panicodae</taxon>
        <taxon>Paniceae</taxon>
        <taxon>Panicinae</taxon>
        <taxon>Panicum</taxon>
        <taxon>Panicum sect. Hiantes</taxon>
    </lineage>
</organism>
<sequence length="852" mass="93392">MFENVICDQSTRQFVSNLTSTYVNESNEASMVAASVIMFVLAGVFFNLNLFSGISDVSAILDPKVRIVLSSALSLLLPVMSYLFSEAKNAGATARSTATGGKRATDLTLQALVILAWMLLVELLRKKVDEIRMKGISSSLQRAGRVAWLGSLVFFNVRSAGRKIIFGVLWIISATTVLQRIAFTEFGKRSYAHGKNARLVASYMAWILGPGGQPGAAAAQNAAATSQAGAPAEEHAGVPVVVHHHHDGDHDVERAAAAQRRMPDEQLLKTCRYIVVGEDQLVKEATADGYDLNVGKNGVVAAPGFVTVGDVWSLAESDPTLANWDQDQRLRRLCLSFALFKLLRRRFEQHEPLTEEEAAHGRELILKGLYYTKVNKVDGHGGTAATDSAAVFQVINDDVNFLSEYYHSVVPVIFASPFFLLANYLLLPVVVLGLCLMVVFLCGNGDLRYAMASIHDDNYTLNTGISNLTLCLLKEVAKNPPNSFFALLDLSITLLLFVIFVYESVWELAVFLLSNWFMVALVCDYTGRPAWRGKPGFRWAFRQVRWLRSRMSHGELTIKQFSVLNLRWPPAFPLPSTLSLLVRARTVPACVKDAIMEYLVEHGGGRAAPISIGKPVLADKVEEAGGGNPFSDLGWAFPFKSTSIAEIILTWHIATTMFGDKFLSSPSPAAASASSIVATRLSRYCAYLVMFHPELLPDNPDKTEDVVERMKKELKEGLGCLEFFFFRKAARVERIMKLRGEGTWTEKKVVKNGVTLGASLQEKAVAAAGHPERVWRMLADVWTELIVYLAPSTDEERMKGHEDALMQGGEFITVLWALTTHTGISRQPMPGAGQGGDGDRAGRAAASPGSGH</sequence>
<dbReference type="PANTHER" id="PTHR31325">
    <property type="entry name" value="OS01G0798800 PROTEIN-RELATED"/>
    <property type="match status" value="1"/>
</dbReference>
<feature type="compositionally biased region" description="Low complexity" evidence="1">
    <location>
        <begin position="843"/>
        <end position="852"/>
    </location>
</feature>
<evidence type="ECO:0000313" key="4">
    <source>
        <dbReference type="EMBL" id="KAG2629470.1"/>
    </source>
</evidence>
<feature type="transmembrane region" description="Helical" evidence="2">
    <location>
        <begin position="104"/>
        <end position="124"/>
    </location>
</feature>
<keyword evidence="5" id="KW-1185">Reference proteome</keyword>
<feature type="domain" description="DUF4220" evidence="3">
    <location>
        <begin position="145"/>
        <end position="565"/>
    </location>
</feature>
<dbReference type="InterPro" id="IPR007658">
    <property type="entry name" value="DUF594"/>
</dbReference>
<keyword evidence="2" id="KW-0812">Transmembrane</keyword>
<dbReference type="Pfam" id="PF04578">
    <property type="entry name" value="DUF594"/>
    <property type="match status" value="1"/>
</dbReference>
<name>A0A8T0V2S0_PANVG</name>
<feature type="transmembrane region" description="Helical" evidence="2">
    <location>
        <begin position="31"/>
        <end position="53"/>
    </location>
</feature>
<evidence type="ECO:0000313" key="5">
    <source>
        <dbReference type="Proteomes" id="UP000823388"/>
    </source>
</evidence>
<feature type="transmembrane region" description="Helical" evidence="2">
    <location>
        <begin position="164"/>
        <end position="183"/>
    </location>
</feature>
<evidence type="ECO:0000256" key="2">
    <source>
        <dbReference type="SAM" id="Phobius"/>
    </source>
</evidence>
<feature type="transmembrane region" description="Helical" evidence="2">
    <location>
        <begin position="484"/>
        <end position="502"/>
    </location>
</feature>
<dbReference type="Pfam" id="PF13968">
    <property type="entry name" value="DUF4220"/>
    <property type="match status" value="1"/>
</dbReference>
<keyword evidence="2" id="KW-1133">Transmembrane helix</keyword>
<reference evidence="4" key="1">
    <citation type="submission" date="2020-05" db="EMBL/GenBank/DDBJ databases">
        <title>WGS assembly of Panicum virgatum.</title>
        <authorList>
            <person name="Lovell J.T."/>
            <person name="Jenkins J."/>
            <person name="Shu S."/>
            <person name="Juenger T.E."/>
            <person name="Schmutz J."/>
        </authorList>
    </citation>
    <scope>NUCLEOTIDE SEQUENCE</scope>
    <source>
        <strain evidence="4">AP13</strain>
    </source>
</reference>
<dbReference type="EMBL" id="CM029041">
    <property type="protein sequence ID" value="KAG2629470.1"/>
    <property type="molecule type" value="Genomic_DNA"/>
</dbReference>
<comment type="caution">
    <text evidence="4">The sequence shown here is derived from an EMBL/GenBank/DDBJ whole genome shotgun (WGS) entry which is preliminary data.</text>
</comment>